<dbReference type="Proteomes" id="UP000439986">
    <property type="component" value="Unassembled WGS sequence"/>
</dbReference>
<accession>A0A844D6C0</accession>
<sequence>MTKVNEKGAGRSARIGQFSASQQARMQSASTATRVVKPAPATGSFSRAEARLAVMSIMNKNDNKRP</sequence>
<evidence type="ECO:0000313" key="3">
    <source>
        <dbReference type="Proteomes" id="UP000439986"/>
    </source>
</evidence>
<keyword evidence="3" id="KW-1185">Reference proteome</keyword>
<dbReference type="RefSeq" id="WP_154356083.1">
    <property type="nucleotide sequence ID" value="NZ_WKJL01000001.1"/>
</dbReference>
<feature type="region of interest" description="Disordered" evidence="1">
    <location>
        <begin position="1"/>
        <end position="43"/>
    </location>
</feature>
<dbReference type="EMBL" id="WKJL01000001">
    <property type="protein sequence ID" value="MRW83060.1"/>
    <property type="molecule type" value="Genomic_DNA"/>
</dbReference>
<proteinExistence type="predicted"/>
<feature type="compositionally biased region" description="Low complexity" evidence="1">
    <location>
        <begin position="17"/>
        <end position="32"/>
    </location>
</feature>
<protein>
    <submittedName>
        <fullName evidence="2">Uncharacterized protein</fullName>
    </submittedName>
</protein>
<name>A0A844D6C0_9BURK</name>
<evidence type="ECO:0000256" key="1">
    <source>
        <dbReference type="SAM" id="MobiDB-lite"/>
    </source>
</evidence>
<evidence type="ECO:0000313" key="2">
    <source>
        <dbReference type="EMBL" id="MRW83060.1"/>
    </source>
</evidence>
<reference evidence="2 3" key="1">
    <citation type="submission" date="2019-11" db="EMBL/GenBank/DDBJ databases">
        <title>Novel species isolated from a subtropical stream in China.</title>
        <authorList>
            <person name="Lu H."/>
        </authorList>
    </citation>
    <scope>NUCLEOTIDE SEQUENCE [LARGE SCALE GENOMIC DNA]</scope>
    <source>
        <strain evidence="2 3">FT26W</strain>
    </source>
</reference>
<dbReference type="AlphaFoldDB" id="A0A844D6C0"/>
<organism evidence="2 3">
    <name type="scientific">Duganella aquatilis</name>
    <dbReference type="NCBI Taxonomy" id="2666082"/>
    <lineage>
        <taxon>Bacteria</taxon>
        <taxon>Pseudomonadati</taxon>
        <taxon>Pseudomonadota</taxon>
        <taxon>Betaproteobacteria</taxon>
        <taxon>Burkholderiales</taxon>
        <taxon>Oxalobacteraceae</taxon>
        <taxon>Telluria group</taxon>
        <taxon>Duganella</taxon>
    </lineage>
</organism>
<comment type="caution">
    <text evidence="2">The sequence shown here is derived from an EMBL/GenBank/DDBJ whole genome shotgun (WGS) entry which is preliminary data.</text>
</comment>
<gene>
    <name evidence="2" type="ORF">GJ698_03015</name>
</gene>